<evidence type="ECO:0000313" key="1">
    <source>
        <dbReference type="EMBL" id="QQP49919.1"/>
    </source>
</evidence>
<name>A0A7T8HHA3_CALRO</name>
<evidence type="ECO:0000313" key="2">
    <source>
        <dbReference type="Proteomes" id="UP000595437"/>
    </source>
</evidence>
<sequence>MEVQREKIAALLQAGVSIPPIVGTLSAPGSLVYKVKGLLVDGKDWKELREGWSQQKAGVRKS</sequence>
<accession>A0A7T8HHA3</accession>
<gene>
    <name evidence="1" type="ORF">FKW44_010746</name>
</gene>
<protein>
    <submittedName>
        <fullName evidence="1">Uncharacterized protein</fullName>
    </submittedName>
</protein>
<dbReference type="EMBL" id="CP045896">
    <property type="protein sequence ID" value="QQP49919.1"/>
    <property type="molecule type" value="Genomic_DNA"/>
</dbReference>
<reference evidence="2" key="1">
    <citation type="submission" date="2021-01" db="EMBL/GenBank/DDBJ databases">
        <title>Caligus Genome Assembly.</title>
        <authorList>
            <person name="Gallardo-Escarate C."/>
        </authorList>
    </citation>
    <scope>NUCLEOTIDE SEQUENCE [LARGE SCALE GENOMIC DNA]</scope>
</reference>
<keyword evidence="2" id="KW-1185">Reference proteome</keyword>
<proteinExistence type="predicted"/>
<organism evidence="1 2">
    <name type="scientific">Caligus rogercresseyi</name>
    <name type="common">Sea louse</name>
    <dbReference type="NCBI Taxonomy" id="217165"/>
    <lineage>
        <taxon>Eukaryota</taxon>
        <taxon>Metazoa</taxon>
        <taxon>Ecdysozoa</taxon>
        <taxon>Arthropoda</taxon>
        <taxon>Crustacea</taxon>
        <taxon>Multicrustacea</taxon>
        <taxon>Hexanauplia</taxon>
        <taxon>Copepoda</taxon>
        <taxon>Siphonostomatoida</taxon>
        <taxon>Caligidae</taxon>
        <taxon>Caligus</taxon>
    </lineage>
</organism>
<dbReference type="AlphaFoldDB" id="A0A7T8HHA3"/>
<dbReference type="Proteomes" id="UP000595437">
    <property type="component" value="Chromosome 7"/>
</dbReference>